<feature type="region of interest" description="Disordered" evidence="1">
    <location>
        <begin position="394"/>
        <end position="422"/>
    </location>
</feature>
<accession>A0A9W8IJ62</accession>
<evidence type="ECO:0000313" key="2">
    <source>
        <dbReference type="EMBL" id="KAJ2861173.1"/>
    </source>
</evidence>
<gene>
    <name evidence="2" type="ORF">GGH94_005071</name>
</gene>
<dbReference type="EMBL" id="JANBUY010000242">
    <property type="protein sequence ID" value="KAJ2861173.1"/>
    <property type="molecule type" value="Genomic_DNA"/>
</dbReference>
<keyword evidence="3" id="KW-1185">Reference proteome</keyword>
<protein>
    <recommendedName>
        <fullName evidence="4">SHSP domain-containing protein</fullName>
    </recommendedName>
</protein>
<organism evidence="2 3">
    <name type="scientific">Coemansia aciculifera</name>
    <dbReference type="NCBI Taxonomy" id="417176"/>
    <lineage>
        <taxon>Eukaryota</taxon>
        <taxon>Fungi</taxon>
        <taxon>Fungi incertae sedis</taxon>
        <taxon>Zoopagomycota</taxon>
        <taxon>Kickxellomycotina</taxon>
        <taxon>Kickxellomycetes</taxon>
        <taxon>Kickxellales</taxon>
        <taxon>Kickxellaceae</taxon>
        <taxon>Coemansia</taxon>
    </lineage>
</organism>
<comment type="caution">
    <text evidence="2">The sequence shown here is derived from an EMBL/GenBank/DDBJ whole genome shotgun (WGS) entry which is preliminary data.</text>
</comment>
<evidence type="ECO:0000256" key="1">
    <source>
        <dbReference type="SAM" id="MobiDB-lite"/>
    </source>
</evidence>
<reference evidence="2" key="1">
    <citation type="submission" date="2022-07" db="EMBL/GenBank/DDBJ databases">
        <title>Phylogenomic reconstructions and comparative analyses of Kickxellomycotina fungi.</title>
        <authorList>
            <person name="Reynolds N.K."/>
            <person name="Stajich J.E."/>
            <person name="Barry K."/>
            <person name="Grigoriev I.V."/>
            <person name="Crous P."/>
            <person name="Smith M.E."/>
        </authorList>
    </citation>
    <scope>NUCLEOTIDE SEQUENCE</scope>
    <source>
        <strain evidence="2">RSA 476</strain>
    </source>
</reference>
<proteinExistence type="predicted"/>
<feature type="compositionally biased region" description="Low complexity" evidence="1">
    <location>
        <begin position="397"/>
        <end position="412"/>
    </location>
</feature>
<dbReference type="AlphaFoldDB" id="A0A9W8IJ62"/>
<evidence type="ECO:0000313" key="3">
    <source>
        <dbReference type="Proteomes" id="UP001140074"/>
    </source>
</evidence>
<sequence length="468" mass="52327">MSAFHNDIFNRRSSSAFLNDFSSQMKTPGVFAPAAMPRPLFCETGSRPSSSRSGHMGGHFAYVSGCEICEDYVCRGVDICRHEHRMCHQNGYKARTEESVTDSAFANGRVRARSATTTVGDSSFGFANMDAEMLRMAADNKWRTPAYDSFYGKPFAGNCVPPPQGHVQLRQDNVDQVFAHQHNAMHSQRQAQMHAEAQAHFTGNNYAHCHAQRAEEEEEEVKVTTTTTTTTTTKIIPCETTHCHPSPPPPRPPPVECHKPKPLPVKPSCHDHIIVPIIPIGIKPDGPVAKPAESCCTWCKFLPCLSCPKPTNPNARFHKLNFRLFPEYEFLDDSVAVPKPSEYFPEHTHVASRADFRVNVPKISDIAQRVYVDFIGDQMVIIGEHGRPQVLRHMHSSPDSVRSSTRSSSLRSGLGEKYHHNPHALPHGVSRVFCKNFFVPRDTYDRDRAQVFIKPNGKLKVVVPALEP</sequence>
<name>A0A9W8IJ62_9FUNG</name>
<evidence type="ECO:0008006" key="4">
    <source>
        <dbReference type="Google" id="ProtNLM"/>
    </source>
</evidence>
<dbReference type="Proteomes" id="UP001140074">
    <property type="component" value="Unassembled WGS sequence"/>
</dbReference>